<feature type="transmembrane region" description="Helical" evidence="1">
    <location>
        <begin position="213"/>
        <end position="237"/>
    </location>
</feature>
<gene>
    <name evidence="2" type="ORF">QLH52_04595</name>
</gene>
<dbReference type="Proteomes" id="UP001284537">
    <property type="component" value="Unassembled WGS sequence"/>
</dbReference>
<feature type="transmembrane region" description="Helical" evidence="1">
    <location>
        <begin position="168"/>
        <end position="192"/>
    </location>
</feature>
<comment type="caution">
    <text evidence="2">The sequence shown here is derived from an EMBL/GenBank/DDBJ whole genome shotgun (WGS) entry which is preliminary data.</text>
</comment>
<proteinExistence type="predicted"/>
<accession>A0ABU4UAU4</accession>
<keyword evidence="1" id="KW-0472">Membrane</keyword>
<keyword evidence="1" id="KW-0812">Transmembrane</keyword>
<reference evidence="2 3" key="1">
    <citation type="submission" date="2023-11" db="EMBL/GenBank/DDBJ databases">
        <authorList>
            <person name="Ouyang M.-Y."/>
        </authorList>
    </citation>
    <scope>NUCLEOTIDE SEQUENCE [LARGE SCALE GENOMIC DNA]</scope>
    <source>
        <strain evidence="2 3">OY6</strain>
    </source>
</reference>
<evidence type="ECO:0000256" key="1">
    <source>
        <dbReference type="SAM" id="Phobius"/>
    </source>
</evidence>
<name>A0ABU4UAU4_9GAMM</name>
<feature type="transmembrane region" description="Helical" evidence="1">
    <location>
        <begin position="371"/>
        <end position="392"/>
    </location>
</feature>
<dbReference type="RefSeq" id="WP_319960710.1">
    <property type="nucleotide sequence ID" value="NZ_JAXARY010000003.1"/>
</dbReference>
<keyword evidence="1" id="KW-1133">Transmembrane helix</keyword>
<sequence length="415" mass="46584">MTSARLRRLKSRRQIWLRVHLYLGLFVGAVLAVVGFTGGILVFYEELQDVLNAEQIRIQAPPASQRQLCPLDDIIAAAETIKPPGSRLDKLYYPRHADTAYKLLYHQPAPAHAESGEQGDGYYVFVNPYTARATGKQLWHPRDRYWGRPLISFIMQLHYCLLLDTPGVIFVGIVSAFAIISILTGLIVWWPLTGNFRTALTIKPRASLVRFNFDLHKIVGVYSAAVLLVVVFSGVYFNLPEQVNVLVKQFSPLQRPNAWEGMESAKIHSRSIPGTTAITPGQAEAVARHQYPNGQMWMLSAPADGQGIYYVWKRNVRELSRYIGYREIAIDQYSGEILKRYDAGSGSAGDLFLDWQWPLHSGHAFGWPGRILVLLSGLACPVLYVTGVIRWLQKRRAKSAAAVIQAQKNPGKVRC</sequence>
<feature type="transmembrane region" description="Helical" evidence="1">
    <location>
        <begin position="21"/>
        <end position="44"/>
    </location>
</feature>
<organism evidence="2 3">
    <name type="scientific">Methylomonas defluvii</name>
    <dbReference type="NCBI Taxonomy" id="3045149"/>
    <lineage>
        <taxon>Bacteria</taxon>
        <taxon>Pseudomonadati</taxon>
        <taxon>Pseudomonadota</taxon>
        <taxon>Gammaproteobacteria</taxon>
        <taxon>Methylococcales</taxon>
        <taxon>Methylococcaceae</taxon>
        <taxon>Methylomonas</taxon>
    </lineage>
</organism>
<evidence type="ECO:0000313" key="2">
    <source>
        <dbReference type="EMBL" id="MDX8126548.1"/>
    </source>
</evidence>
<dbReference type="EMBL" id="JAXARY010000003">
    <property type="protein sequence ID" value="MDX8126548.1"/>
    <property type="molecule type" value="Genomic_DNA"/>
</dbReference>
<evidence type="ECO:0000313" key="3">
    <source>
        <dbReference type="Proteomes" id="UP001284537"/>
    </source>
</evidence>
<protein>
    <submittedName>
        <fullName evidence="2">PepSY-associated TM helix domain-containing protein</fullName>
    </submittedName>
</protein>
<keyword evidence="3" id="KW-1185">Reference proteome</keyword>
<dbReference type="Pfam" id="PF03929">
    <property type="entry name" value="PepSY_TM"/>
    <property type="match status" value="1"/>
</dbReference>
<dbReference type="PANTHER" id="PTHR34219">
    <property type="entry name" value="IRON-REGULATED INNER MEMBRANE PROTEIN-RELATED"/>
    <property type="match status" value="1"/>
</dbReference>
<dbReference type="InterPro" id="IPR005625">
    <property type="entry name" value="PepSY-ass_TM"/>
</dbReference>